<keyword evidence="2" id="KW-1185">Reference proteome</keyword>
<protein>
    <submittedName>
        <fullName evidence="1">N-acetyltransferase</fullName>
    </submittedName>
</protein>
<evidence type="ECO:0000313" key="1">
    <source>
        <dbReference type="EMBL" id="QQK08520.1"/>
    </source>
</evidence>
<reference evidence="1 2" key="1">
    <citation type="journal article" date="2022" name="Int. J. Syst. Evol. Microbiol.">
        <title>Miniphocaeibacter halophilus sp. nov., an ammonium-tolerant acetate-producing bacterium isolated from a biogas system.</title>
        <authorList>
            <person name="Schnurer A."/>
            <person name="Singh A."/>
            <person name="Bi S."/>
            <person name="Qiao W."/>
            <person name="Westerholm M."/>
        </authorList>
    </citation>
    <scope>NUCLEOTIDE SEQUENCE [LARGE SCALE GENOMIC DNA]</scope>
    <source>
        <strain evidence="1 2">AMB_01</strain>
    </source>
</reference>
<dbReference type="Proteomes" id="UP000595814">
    <property type="component" value="Chromosome"/>
</dbReference>
<evidence type="ECO:0000313" key="2">
    <source>
        <dbReference type="Proteomes" id="UP000595814"/>
    </source>
</evidence>
<dbReference type="EMBL" id="CP066744">
    <property type="protein sequence ID" value="QQK08520.1"/>
    <property type="molecule type" value="Genomic_DNA"/>
</dbReference>
<organism evidence="1 2">
    <name type="scientific">Miniphocaeibacter halophilus</name>
    <dbReference type="NCBI Taxonomy" id="2931922"/>
    <lineage>
        <taxon>Bacteria</taxon>
        <taxon>Bacillati</taxon>
        <taxon>Bacillota</taxon>
        <taxon>Tissierellia</taxon>
        <taxon>Tissierellales</taxon>
        <taxon>Peptoniphilaceae</taxon>
        <taxon>Miniphocaeibacter</taxon>
    </lineage>
</organism>
<name>A0AC61MWU4_9FIRM</name>
<accession>A0AC61MWU4</accession>
<gene>
    <name evidence="1" type="ORF">JFY71_03000</name>
</gene>
<proteinExistence type="predicted"/>
<sequence>MEVKNNGQIFYIGDEENPDAKIHYSIGKKGINVKSTQVDPEKRGQGLAGYITKYVIDYARKEGLKVNPVCSYTVKYFEKHPEDEDVLYKK</sequence>